<evidence type="ECO:0000313" key="1">
    <source>
        <dbReference type="EMBL" id="QHU11216.1"/>
    </source>
</evidence>
<protein>
    <submittedName>
        <fullName evidence="1">Uncharacterized protein</fullName>
    </submittedName>
</protein>
<organism evidence="1">
    <name type="scientific">viral metagenome</name>
    <dbReference type="NCBI Taxonomy" id="1070528"/>
    <lineage>
        <taxon>unclassified sequences</taxon>
        <taxon>metagenomes</taxon>
        <taxon>organismal metagenomes</taxon>
    </lineage>
</organism>
<name>A0A6C0K292_9ZZZZ</name>
<accession>A0A6C0K292</accession>
<dbReference type="EMBL" id="MN740780">
    <property type="protein sequence ID" value="QHU11216.1"/>
    <property type="molecule type" value="Genomic_DNA"/>
</dbReference>
<dbReference type="AlphaFoldDB" id="A0A6C0K292"/>
<proteinExistence type="predicted"/>
<sequence>MIVCKWLLHSSFYLFCGTAMAVREDRIETLLGLSILFVLGSSLTMI</sequence>
<reference evidence="1" key="1">
    <citation type="journal article" date="2020" name="Nature">
        <title>Giant virus diversity and host interactions through global metagenomics.</title>
        <authorList>
            <person name="Schulz F."/>
            <person name="Roux S."/>
            <person name="Paez-Espino D."/>
            <person name="Jungbluth S."/>
            <person name="Walsh D.A."/>
            <person name="Denef V.J."/>
            <person name="McMahon K.D."/>
            <person name="Konstantinidis K.T."/>
            <person name="Eloe-Fadrosh E.A."/>
            <person name="Kyrpides N.C."/>
            <person name="Woyke T."/>
        </authorList>
    </citation>
    <scope>NUCLEOTIDE SEQUENCE</scope>
    <source>
        <strain evidence="1">GVMAG-S-1101165-84</strain>
    </source>
</reference>